<dbReference type="Proteomes" id="UP000694866">
    <property type="component" value="Unplaced"/>
</dbReference>
<dbReference type="OrthoDB" id="16434at2759"/>
<dbReference type="Pfam" id="PF16053">
    <property type="entry name" value="MRP-S34"/>
    <property type="match status" value="1"/>
</dbReference>
<evidence type="ECO:0000313" key="3">
    <source>
        <dbReference type="RefSeq" id="XP_011304790.1"/>
    </source>
</evidence>
<accession>A0A0C9QZQ5</accession>
<name>A0A0C9QZQ5_9HYME</name>
<sequence>MPVQLIGRTTDFCGKTLWELVGNLKNHGKDRIVIRQRFQRYPEPCFIKILKVGALPPEVFTSPKHAPIHSRKCMALVETTFRGKKDSRISQMDRSTYKTDFRLVPKDEEHKYLNWIDRPEVILPRTMELPPLLREIMVRNLRAKGQKVDTPPQMTIQYNKTGIKIYRVAEEGETPTIVPTISLGPPASPQLYTNVKPI</sequence>
<gene>
    <name evidence="1" type="primary">MRPS34</name>
    <name evidence="3" type="synonym">mRpS34</name>
    <name evidence="1" type="ORF">g.17793</name>
</gene>
<accession>A0A9R1T8M5</accession>
<evidence type="ECO:0000313" key="1">
    <source>
        <dbReference type="EMBL" id="JAG79021.1"/>
    </source>
</evidence>
<dbReference type="CTD" id="65993"/>
<evidence type="ECO:0000313" key="2">
    <source>
        <dbReference type="Proteomes" id="UP000694866"/>
    </source>
</evidence>
<keyword evidence="2" id="KW-1185">Reference proteome</keyword>
<proteinExistence type="predicted"/>
<dbReference type="EMBL" id="GBYB01009254">
    <property type="protein sequence ID" value="JAG79021.1"/>
    <property type="molecule type" value="Transcribed_RNA"/>
</dbReference>
<dbReference type="KEGG" id="fas:105267553"/>
<dbReference type="AlphaFoldDB" id="A0A0C9QZQ5"/>
<reference evidence="1" key="1">
    <citation type="submission" date="2015-01" db="EMBL/GenBank/DDBJ databases">
        <title>Transcriptome Assembly of Fopius arisanus.</title>
        <authorList>
            <person name="Geib S."/>
        </authorList>
    </citation>
    <scope>NUCLEOTIDE SEQUENCE</scope>
</reference>
<protein>
    <submittedName>
        <fullName evidence="1">MRPS34 protein</fullName>
    </submittedName>
    <submittedName>
        <fullName evidence="3">Uncharacterized protein mRpS34</fullName>
    </submittedName>
</protein>
<dbReference type="InterPro" id="IPR032053">
    <property type="entry name" value="Ribosomal_mS34"/>
</dbReference>
<dbReference type="PANTHER" id="PTHR28589">
    <property type="entry name" value="28S RIBOSOMAL PROTEIN S34, MITOCHONDRIAL"/>
    <property type="match status" value="1"/>
</dbReference>
<dbReference type="GeneID" id="105267553"/>
<dbReference type="GO" id="GO:0003735">
    <property type="term" value="F:structural constituent of ribosome"/>
    <property type="evidence" value="ECO:0007669"/>
    <property type="project" value="InterPro"/>
</dbReference>
<reference evidence="3" key="2">
    <citation type="submission" date="2025-04" db="UniProtKB">
        <authorList>
            <consortium name="RefSeq"/>
        </authorList>
    </citation>
    <scope>IDENTIFICATION</scope>
    <source>
        <strain evidence="3">USDA-PBARC FA_bdor</strain>
        <tissue evidence="3">Whole organism</tissue>
    </source>
</reference>
<organism evidence="1">
    <name type="scientific">Fopius arisanus</name>
    <dbReference type="NCBI Taxonomy" id="64838"/>
    <lineage>
        <taxon>Eukaryota</taxon>
        <taxon>Metazoa</taxon>
        <taxon>Ecdysozoa</taxon>
        <taxon>Arthropoda</taxon>
        <taxon>Hexapoda</taxon>
        <taxon>Insecta</taxon>
        <taxon>Pterygota</taxon>
        <taxon>Neoptera</taxon>
        <taxon>Endopterygota</taxon>
        <taxon>Hymenoptera</taxon>
        <taxon>Apocrita</taxon>
        <taxon>Ichneumonoidea</taxon>
        <taxon>Braconidae</taxon>
        <taxon>Opiinae</taxon>
        <taxon>Fopius</taxon>
    </lineage>
</organism>
<dbReference type="GO" id="GO:0005739">
    <property type="term" value="C:mitochondrion"/>
    <property type="evidence" value="ECO:0007669"/>
    <property type="project" value="InterPro"/>
</dbReference>
<dbReference type="RefSeq" id="XP_011304790.1">
    <property type="nucleotide sequence ID" value="XM_011306488.1"/>
</dbReference>
<dbReference type="PANTHER" id="PTHR28589:SF1">
    <property type="entry name" value="SMALL RIBOSOMAL SUBUNIT PROTEIN MS34"/>
    <property type="match status" value="1"/>
</dbReference>